<dbReference type="VEuPathDB" id="VectorBase:LOC119183474"/>
<accession>A0A9J6CUK8</accession>
<reference evidence="1" key="2">
    <citation type="submission" date="2021-09" db="EMBL/GenBank/DDBJ databases">
        <authorList>
            <person name="Jia N."/>
            <person name="Wang J."/>
            <person name="Shi W."/>
            <person name="Du L."/>
            <person name="Sun Y."/>
            <person name="Zhan W."/>
            <person name="Jiang J."/>
            <person name="Wang Q."/>
            <person name="Zhang B."/>
            <person name="Ji P."/>
            <person name="Sakyi L.B."/>
            <person name="Cui X."/>
            <person name="Yuan T."/>
            <person name="Jiang B."/>
            <person name="Yang W."/>
            <person name="Lam T.T.-Y."/>
            <person name="Chang Q."/>
            <person name="Ding S."/>
            <person name="Wang X."/>
            <person name="Zhu J."/>
            <person name="Ruan X."/>
            <person name="Zhao L."/>
            <person name="Wei J."/>
            <person name="Que T."/>
            <person name="Du C."/>
            <person name="Cheng J."/>
            <person name="Dai P."/>
            <person name="Han X."/>
            <person name="Huang E."/>
            <person name="Gao Y."/>
            <person name="Liu J."/>
            <person name="Shao H."/>
            <person name="Ye R."/>
            <person name="Li L."/>
            <person name="Wei W."/>
            <person name="Wang X."/>
            <person name="Wang C."/>
            <person name="Huo Q."/>
            <person name="Li W."/>
            <person name="Guo W."/>
            <person name="Chen H."/>
            <person name="Chen S."/>
            <person name="Zhou L."/>
            <person name="Zhou L."/>
            <person name="Ni X."/>
            <person name="Tian J."/>
            <person name="Zhou Y."/>
            <person name="Sheng Y."/>
            <person name="Liu T."/>
            <person name="Pan Y."/>
            <person name="Xia L."/>
            <person name="Li J."/>
            <person name="Zhao F."/>
            <person name="Cao W."/>
        </authorList>
    </citation>
    <scope>NUCLEOTIDE SEQUENCE</scope>
    <source>
        <strain evidence="1">Rmic-2018</strain>
        <tissue evidence="1">Larvae</tissue>
    </source>
</reference>
<dbReference type="GO" id="GO:0003676">
    <property type="term" value="F:nucleic acid binding"/>
    <property type="evidence" value="ECO:0007669"/>
    <property type="project" value="InterPro"/>
</dbReference>
<evidence type="ECO:0000313" key="1">
    <source>
        <dbReference type="EMBL" id="KAH7932267.1"/>
    </source>
</evidence>
<protein>
    <submittedName>
        <fullName evidence="1">Uncharacterized protein</fullName>
    </submittedName>
</protein>
<dbReference type="Gene3D" id="3.30.420.10">
    <property type="entry name" value="Ribonuclease H-like superfamily/Ribonuclease H"/>
    <property type="match status" value="1"/>
</dbReference>
<organism evidence="1 2">
    <name type="scientific">Rhipicephalus microplus</name>
    <name type="common">Cattle tick</name>
    <name type="synonym">Boophilus microplus</name>
    <dbReference type="NCBI Taxonomy" id="6941"/>
    <lineage>
        <taxon>Eukaryota</taxon>
        <taxon>Metazoa</taxon>
        <taxon>Ecdysozoa</taxon>
        <taxon>Arthropoda</taxon>
        <taxon>Chelicerata</taxon>
        <taxon>Arachnida</taxon>
        <taxon>Acari</taxon>
        <taxon>Parasitiformes</taxon>
        <taxon>Ixodida</taxon>
        <taxon>Ixodoidea</taxon>
        <taxon>Ixodidae</taxon>
        <taxon>Rhipicephalinae</taxon>
        <taxon>Rhipicephalus</taxon>
        <taxon>Boophilus</taxon>
    </lineage>
</organism>
<dbReference type="AlphaFoldDB" id="A0A9J6CUK8"/>
<sequence length="253" mass="27378">MRELDRTVDIPDDIRSTFKVNPIPKCCPTDHQGRCRARAQSITKTYQNIKNVYVDAATYMNWKDAMVTMIDAQLKENVSASLKNCTVSDAEEVAVALAVAEGNKSGQSLVITVDSQGACRGYTNGRIALWPKGLSTGLVTHLHTNGTMPVIADDTTTGNESAQAPAIFYAPLQRSYHATDEISSTQAGAQQYKSLAHDTRHFSGLGGTDQGPMLIPALFVVQRLGFTPEYVTRKSSLPHTDCSVKIEGQEAGA</sequence>
<proteinExistence type="predicted"/>
<dbReference type="EMBL" id="JABSTU010006805">
    <property type="protein sequence ID" value="KAH7932267.1"/>
    <property type="molecule type" value="Genomic_DNA"/>
</dbReference>
<name>A0A9J6CUK8_RHIMP</name>
<reference evidence="1" key="1">
    <citation type="journal article" date="2020" name="Cell">
        <title>Large-Scale Comparative Analyses of Tick Genomes Elucidate Their Genetic Diversity and Vector Capacities.</title>
        <authorList>
            <consortium name="Tick Genome and Microbiome Consortium (TIGMIC)"/>
            <person name="Jia N."/>
            <person name="Wang J."/>
            <person name="Shi W."/>
            <person name="Du L."/>
            <person name="Sun Y."/>
            <person name="Zhan W."/>
            <person name="Jiang J.F."/>
            <person name="Wang Q."/>
            <person name="Zhang B."/>
            <person name="Ji P."/>
            <person name="Bell-Sakyi L."/>
            <person name="Cui X.M."/>
            <person name="Yuan T.T."/>
            <person name="Jiang B.G."/>
            <person name="Yang W.F."/>
            <person name="Lam T.T."/>
            <person name="Chang Q.C."/>
            <person name="Ding S.J."/>
            <person name="Wang X.J."/>
            <person name="Zhu J.G."/>
            <person name="Ruan X.D."/>
            <person name="Zhao L."/>
            <person name="Wei J.T."/>
            <person name="Ye R.Z."/>
            <person name="Que T.C."/>
            <person name="Du C.H."/>
            <person name="Zhou Y.H."/>
            <person name="Cheng J.X."/>
            <person name="Dai P.F."/>
            <person name="Guo W.B."/>
            <person name="Han X.H."/>
            <person name="Huang E.J."/>
            <person name="Li L.F."/>
            <person name="Wei W."/>
            <person name="Gao Y.C."/>
            <person name="Liu J.Z."/>
            <person name="Shao H.Z."/>
            <person name="Wang X."/>
            <person name="Wang C.C."/>
            <person name="Yang T.C."/>
            <person name="Huo Q.B."/>
            <person name="Li W."/>
            <person name="Chen H.Y."/>
            <person name="Chen S.E."/>
            <person name="Zhou L.G."/>
            <person name="Ni X.B."/>
            <person name="Tian J.H."/>
            <person name="Sheng Y."/>
            <person name="Liu T."/>
            <person name="Pan Y.S."/>
            <person name="Xia L.Y."/>
            <person name="Li J."/>
            <person name="Zhao F."/>
            <person name="Cao W.C."/>
        </authorList>
    </citation>
    <scope>NUCLEOTIDE SEQUENCE</scope>
    <source>
        <strain evidence="1">Rmic-2018</strain>
    </source>
</reference>
<gene>
    <name evidence="1" type="ORF">HPB51_029408</name>
</gene>
<evidence type="ECO:0000313" key="2">
    <source>
        <dbReference type="Proteomes" id="UP000821866"/>
    </source>
</evidence>
<keyword evidence="2" id="KW-1185">Reference proteome</keyword>
<dbReference type="InterPro" id="IPR036397">
    <property type="entry name" value="RNaseH_sf"/>
</dbReference>
<comment type="caution">
    <text evidence="1">The sequence shown here is derived from an EMBL/GenBank/DDBJ whole genome shotgun (WGS) entry which is preliminary data.</text>
</comment>
<dbReference type="Proteomes" id="UP000821866">
    <property type="component" value="Unassembled WGS sequence"/>
</dbReference>